<protein>
    <submittedName>
        <fullName evidence="3">Transposase</fullName>
    </submittedName>
</protein>
<feature type="compositionally biased region" description="Basic residues" evidence="1">
    <location>
        <begin position="70"/>
        <end position="89"/>
    </location>
</feature>
<organism evidence="3 4">
    <name type="scientific">Candidatus Acutalibacter pullicola</name>
    <dbReference type="NCBI Taxonomy" id="2838417"/>
    <lineage>
        <taxon>Bacteria</taxon>
        <taxon>Bacillati</taxon>
        <taxon>Bacillota</taxon>
        <taxon>Clostridia</taxon>
        <taxon>Eubacteriales</taxon>
        <taxon>Acutalibacteraceae</taxon>
        <taxon>Acutalibacter</taxon>
    </lineage>
</organism>
<evidence type="ECO:0000313" key="3">
    <source>
        <dbReference type="EMBL" id="HJB98636.1"/>
    </source>
</evidence>
<evidence type="ECO:0000313" key="4">
    <source>
        <dbReference type="Proteomes" id="UP000826793"/>
    </source>
</evidence>
<reference evidence="3" key="2">
    <citation type="submission" date="2021-04" db="EMBL/GenBank/DDBJ databases">
        <authorList>
            <person name="Gilroy R."/>
        </authorList>
    </citation>
    <scope>NUCLEOTIDE SEQUENCE</scope>
    <source>
        <strain evidence="3">CHK185-1770</strain>
    </source>
</reference>
<evidence type="ECO:0000259" key="2">
    <source>
        <dbReference type="Pfam" id="PF01609"/>
    </source>
</evidence>
<sequence>MAQAGYLFPRAVFIDGTHIKANANTKKQVKVQIPAASRHYAKELMEEVNADRESHGKKPFDDDGEPPTPPKKRRDNTSKKKLARRKKEKLRTVTRSVTDPDSGLFVKGEHKRQFAYEAHTACDKHGFVLEAVITPGNVHDSVAFDEVYDRVTDAFPEVETIVADSAYKTPHICKKVFEDGRVLSTAYKRPQTMKGGHEWWKYVYDEHYDCVLCPEYQALAYHTTNRDGYREYRSDPKICVNCPTRHLCTHSKDCVKT</sequence>
<feature type="domain" description="Transposase IS4-like" evidence="2">
    <location>
        <begin position="108"/>
        <end position="194"/>
    </location>
</feature>
<dbReference type="Proteomes" id="UP000826793">
    <property type="component" value="Unassembled WGS sequence"/>
</dbReference>
<proteinExistence type="predicted"/>
<feature type="compositionally biased region" description="Basic and acidic residues" evidence="1">
    <location>
        <begin position="48"/>
        <end position="61"/>
    </location>
</feature>
<comment type="caution">
    <text evidence="3">The sequence shown here is derived from an EMBL/GenBank/DDBJ whole genome shotgun (WGS) entry which is preliminary data.</text>
</comment>
<dbReference type="PANTHER" id="PTHR33408">
    <property type="entry name" value="TRANSPOSASE"/>
    <property type="match status" value="1"/>
</dbReference>
<gene>
    <name evidence="3" type="ORF">H9710_08670</name>
</gene>
<name>A0A9D2MY06_9FIRM</name>
<dbReference type="EMBL" id="DWXG01000072">
    <property type="protein sequence ID" value="HJB98636.1"/>
    <property type="molecule type" value="Genomic_DNA"/>
</dbReference>
<dbReference type="InterPro" id="IPR002559">
    <property type="entry name" value="Transposase_11"/>
</dbReference>
<dbReference type="AlphaFoldDB" id="A0A9D2MY06"/>
<accession>A0A9D2MY06</accession>
<dbReference type="GO" id="GO:0003677">
    <property type="term" value="F:DNA binding"/>
    <property type="evidence" value="ECO:0007669"/>
    <property type="project" value="InterPro"/>
</dbReference>
<evidence type="ECO:0000256" key="1">
    <source>
        <dbReference type="SAM" id="MobiDB-lite"/>
    </source>
</evidence>
<dbReference type="GO" id="GO:0004803">
    <property type="term" value="F:transposase activity"/>
    <property type="evidence" value="ECO:0007669"/>
    <property type="project" value="InterPro"/>
</dbReference>
<dbReference type="GO" id="GO:0006313">
    <property type="term" value="P:DNA transposition"/>
    <property type="evidence" value="ECO:0007669"/>
    <property type="project" value="InterPro"/>
</dbReference>
<reference evidence="3" key="1">
    <citation type="journal article" date="2021" name="PeerJ">
        <title>Extensive microbial diversity within the chicken gut microbiome revealed by metagenomics and culture.</title>
        <authorList>
            <person name="Gilroy R."/>
            <person name="Ravi A."/>
            <person name="Getino M."/>
            <person name="Pursley I."/>
            <person name="Horton D.L."/>
            <person name="Alikhan N.F."/>
            <person name="Baker D."/>
            <person name="Gharbi K."/>
            <person name="Hall N."/>
            <person name="Watson M."/>
            <person name="Adriaenssens E.M."/>
            <person name="Foster-Nyarko E."/>
            <person name="Jarju S."/>
            <person name="Secka A."/>
            <person name="Antonio M."/>
            <person name="Oren A."/>
            <person name="Chaudhuri R.R."/>
            <person name="La Ragione R."/>
            <person name="Hildebrand F."/>
            <person name="Pallen M.J."/>
        </authorList>
    </citation>
    <scope>NUCLEOTIDE SEQUENCE</scope>
    <source>
        <strain evidence="3">CHK185-1770</strain>
    </source>
</reference>
<dbReference type="PANTHER" id="PTHR33408:SF2">
    <property type="entry name" value="TRANSPOSASE DDE DOMAIN-CONTAINING PROTEIN"/>
    <property type="match status" value="1"/>
</dbReference>
<dbReference type="Pfam" id="PF01609">
    <property type="entry name" value="DDE_Tnp_1"/>
    <property type="match status" value="1"/>
</dbReference>
<feature type="non-terminal residue" evidence="3">
    <location>
        <position position="257"/>
    </location>
</feature>
<feature type="region of interest" description="Disordered" evidence="1">
    <location>
        <begin position="48"/>
        <end position="94"/>
    </location>
</feature>